<dbReference type="EMBL" id="CP026948">
    <property type="protein sequence ID" value="AWB84252.1"/>
    <property type="molecule type" value="Genomic_DNA"/>
</dbReference>
<dbReference type="Gene3D" id="3.40.1350.10">
    <property type="match status" value="1"/>
</dbReference>
<sequence>MAHTRYASQKMLGAEGEGFAAGVYVGLGYELIDYGVRTRSGEIDVILRAFDGTYVFLEVKTRRGRRFGTAEAVTPKKLATMRRCAVEWLEGKPFAPARFDVAEVLVTSTGKEIRIFPGVEDGAC</sequence>
<dbReference type="InterPro" id="IPR011335">
    <property type="entry name" value="Restrct_endonuc-II-like"/>
</dbReference>
<reference evidence="4" key="1">
    <citation type="submission" date="2018-01" db="EMBL/GenBank/DDBJ databases">
        <authorList>
            <person name="Li J."/>
        </authorList>
    </citation>
    <scope>NUCLEOTIDE SEQUENCE [LARGE SCALE GENOMIC DNA]</scope>
    <source>
        <strain evidence="4">2184</strain>
    </source>
</reference>
<accession>A0A2S0WF14</accession>
<evidence type="ECO:0000313" key="3">
    <source>
        <dbReference type="EMBL" id="AWB84252.1"/>
    </source>
</evidence>
<evidence type="ECO:0000256" key="2">
    <source>
        <dbReference type="HAMAP-Rule" id="MF_00048"/>
    </source>
</evidence>
<dbReference type="RefSeq" id="WP_108404261.1">
    <property type="nucleotide sequence ID" value="NZ_CP026948.1"/>
</dbReference>
<dbReference type="AlphaFoldDB" id="A0A2S0WF14"/>
<dbReference type="KEGG" id="clia:C3E79_06975"/>
<dbReference type="InterPro" id="IPR003509">
    <property type="entry name" value="UPF0102_YraN-like"/>
</dbReference>
<evidence type="ECO:0000256" key="1">
    <source>
        <dbReference type="ARBA" id="ARBA00006738"/>
    </source>
</evidence>
<dbReference type="InterPro" id="IPR011856">
    <property type="entry name" value="tRNA_endonuc-like_dom_sf"/>
</dbReference>
<protein>
    <recommendedName>
        <fullName evidence="2">UPF0102 protein C3E79_06975</fullName>
    </recommendedName>
</protein>
<dbReference type="Proteomes" id="UP000244754">
    <property type="component" value="Chromosome"/>
</dbReference>
<dbReference type="OrthoDB" id="9794876at2"/>
<dbReference type="HAMAP" id="MF_00048">
    <property type="entry name" value="UPF0102"/>
    <property type="match status" value="1"/>
</dbReference>
<dbReference type="SUPFAM" id="SSF52980">
    <property type="entry name" value="Restriction endonuclease-like"/>
    <property type="match status" value="1"/>
</dbReference>
<evidence type="ECO:0000313" key="4">
    <source>
        <dbReference type="Proteomes" id="UP000244754"/>
    </source>
</evidence>
<dbReference type="GO" id="GO:0003676">
    <property type="term" value="F:nucleic acid binding"/>
    <property type="evidence" value="ECO:0007669"/>
    <property type="project" value="InterPro"/>
</dbReference>
<organism evidence="3 4">
    <name type="scientific">Corynebacterium liangguodongii</name>
    <dbReference type="NCBI Taxonomy" id="2079535"/>
    <lineage>
        <taxon>Bacteria</taxon>
        <taxon>Bacillati</taxon>
        <taxon>Actinomycetota</taxon>
        <taxon>Actinomycetes</taxon>
        <taxon>Mycobacteriales</taxon>
        <taxon>Corynebacteriaceae</taxon>
        <taxon>Corynebacterium</taxon>
    </lineage>
</organism>
<comment type="similarity">
    <text evidence="1 2">Belongs to the UPF0102 family.</text>
</comment>
<dbReference type="PANTHER" id="PTHR34039">
    <property type="entry name" value="UPF0102 PROTEIN YRAN"/>
    <property type="match status" value="1"/>
</dbReference>
<proteinExistence type="inferred from homology"/>
<keyword evidence="4" id="KW-1185">Reference proteome</keyword>
<dbReference type="Pfam" id="PF02021">
    <property type="entry name" value="UPF0102"/>
    <property type="match status" value="1"/>
</dbReference>
<name>A0A2S0WF14_9CORY</name>
<gene>
    <name evidence="3" type="ORF">C3E79_06975</name>
</gene>
<dbReference type="PANTHER" id="PTHR34039:SF1">
    <property type="entry name" value="UPF0102 PROTEIN YRAN"/>
    <property type="match status" value="1"/>
</dbReference>